<evidence type="ECO:0000313" key="2">
    <source>
        <dbReference type="EMBL" id="PTQ53814.1"/>
    </source>
</evidence>
<feature type="transmembrane region" description="Helical" evidence="1">
    <location>
        <begin position="457"/>
        <end position="480"/>
    </location>
</feature>
<name>A0A2T5GC95_HYDSH</name>
<evidence type="ECO:0000256" key="1">
    <source>
        <dbReference type="SAM" id="Phobius"/>
    </source>
</evidence>
<feature type="transmembrane region" description="Helical" evidence="1">
    <location>
        <begin position="384"/>
        <end position="408"/>
    </location>
</feature>
<dbReference type="Proteomes" id="UP000244180">
    <property type="component" value="Unassembled WGS sequence"/>
</dbReference>
<sequence length="1045" mass="113268">MSIVDFSVRRPVFITVLIIGLMMTGFYFLPTLPVELFPEMNLPVAVVVTAYPGASPEEIENLVTKPIENVVGTVDNVDKVESQSQTGASLVIVQFNWGTNMDTALIDLQRQVDRVVNQLPEDAQKPLVLKINPNDQPIMFVGLSGREPLNVLQKIAEDDVEPELRKLEGVASVGIIGGEKEEIQVILNPERLENYGLTPAYLSQVIAQSNILFTAGSVEQGDKKLTIRFDAELTRPEQIAAVQIPLPTGGKVALADIADIRRDFAERTQEATLNGEPLVILSIMKSTGGNAVKISDEVHKEIERLNETLPEGTKLTVIYDAATFINRSIRTVVEHGLVGGAIAMAVLYLFLGNLRTTLIVGTMLPVSVIATFTLMALGHQSINLLTLGGLLIGMGSLVDFAIVAIESIHRHRLAGKSGEEAAIIGTREVAAAVTASALAQTSVFVPMLLATGLARELFAPMALAVIFSHVAAWFGSITFVPMLAGRFLKQHAAEEDKARPPRFRANPLRAFQHFINGLEQQYRRLLTWGLDHRLLVIGLSFAVFVASLGLVPIIGADFIPQTDQGVAMVELELPAATKLEETARTVGELEAILLGFPEVKEVASMIGSTAQGQVAGTTASNTATLFVNFKPRAERERTVQQVMNAFNDQASNIPGLTLSISTQMSLAASTGVQVNISGPNTQVLEALSNDIRNRLEAIPGVSSVDSSMKVARPEVAVYIDRARAAQYGLSPAEIMTAVQVAFGGKKVTVMRDGEDEYDIILKFPKTWQEEYAHLDRLVVRSQAGAVVALGDVARVVTEGTPNAINRSDYQRQARLTVYSTGERSLGALTTDIQRVLQSLSLPDGYSWTLGGEAEQMGESFASLTQAMVLAILLIYMIMAAQFESFFQPFVIMFSLPPTFVGALLGLLTHRMPISVTALIGMIMVIGLVMNNAIVLVDYTNQLRQRGMSVKEALLTAGPVRLRPILMTMLVTNFELIPFAYFGGEGSEALAPLAIVVIYGLLLSTLVTLLLVPAVYSLTDEFLGRLRRRFSGAEAISQAKDYHVTP</sequence>
<keyword evidence="1" id="KW-1133">Transmembrane helix</keyword>
<dbReference type="SUPFAM" id="SSF82866">
    <property type="entry name" value="Multidrug efflux transporter AcrB transmembrane domain"/>
    <property type="match status" value="2"/>
</dbReference>
<dbReference type="GO" id="GO:0005886">
    <property type="term" value="C:plasma membrane"/>
    <property type="evidence" value="ECO:0007669"/>
    <property type="project" value="TreeGrafter"/>
</dbReference>
<dbReference type="Gene3D" id="1.20.1640.10">
    <property type="entry name" value="Multidrug efflux transporter AcrB transmembrane domain"/>
    <property type="match status" value="2"/>
</dbReference>
<feature type="transmembrane region" description="Helical" evidence="1">
    <location>
        <begin position="860"/>
        <end position="878"/>
    </location>
</feature>
<keyword evidence="1" id="KW-0812">Transmembrane</keyword>
<dbReference type="Gene3D" id="3.30.70.1430">
    <property type="entry name" value="Multidrug efflux transporter AcrB pore domain"/>
    <property type="match status" value="2"/>
</dbReference>
<dbReference type="Pfam" id="PF00873">
    <property type="entry name" value="ACR_tran"/>
    <property type="match status" value="1"/>
</dbReference>
<feature type="transmembrane region" description="Helical" evidence="1">
    <location>
        <begin position="332"/>
        <end position="351"/>
    </location>
</feature>
<evidence type="ECO:0000313" key="3">
    <source>
        <dbReference type="Proteomes" id="UP000244180"/>
    </source>
</evidence>
<dbReference type="Gene3D" id="3.30.2090.10">
    <property type="entry name" value="Multidrug efflux transporter AcrB TolC docking domain, DN and DC subdomains"/>
    <property type="match status" value="2"/>
</dbReference>
<keyword evidence="1" id="KW-0472">Membrane</keyword>
<feature type="transmembrane region" description="Helical" evidence="1">
    <location>
        <begin position="913"/>
        <end position="938"/>
    </location>
</feature>
<dbReference type="PANTHER" id="PTHR32063:SF0">
    <property type="entry name" value="SWARMING MOTILITY PROTEIN SWRC"/>
    <property type="match status" value="1"/>
</dbReference>
<dbReference type="AlphaFoldDB" id="A0A2T5GC95"/>
<dbReference type="GO" id="GO:0042910">
    <property type="term" value="F:xenobiotic transmembrane transporter activity"/>
    <property type="evidence" value="ECO:0007669"/>
    <property type="project" value="TreeGrafter"/>
</dbReference>
<dbReference type="Gene3D" id="3.30.70.1320">
    <property type="entry name" value="Multidrug efflux transporter AcrB pore domain like"/>
    <property type="match status" value="1"/>
</dbReference>
<feature type="transmembrane region" description="Helical" evidence="1">
    <location>
        <begin position="992"/>
        <end position="1018"/>
    </location>
</feature>
<feature type="transmembrane region" description="Helical" evidence="1">
    <location>
        <begin position="959"/>
        <end position="980"/>
    </location>
</feature>
<protein>
    <submittedName>
        <fullName evidence="2">Acriflavin resistance protein</fullName>
    </submittedName>
</protein>
<feature type="transmembrane region" description="Helical" evidence="1">
    <location>
        <begin position="12"/>
        <end position="29"/>
    </location>
</feature>
<dbReference type="EMBL" id="PEBV01000010">
    <property type="protein sequence ID" value="PTQ53814.1"/>
    <property type="molecule type" value="Genomic_DNA"/>
</dbReference>
<reference evidence="2 3" key="1">
    <citation type="submission" date="2017-08" db="EMBL/GenBank/DDBJ databases">
        <title>Burning lignite coal seam in the remote Altai Mountains harbors a hydrogen-driven thermophilic microbial community.</title>
        <authorList>
            <person name="Kadnikov V.V."/>
            <person name="Mardanov A.V."/>
            <person name="Ivasenko D."/>
            <person name="Beletsky A.V."/>
            <person name="Karnachuk O.V."/>
            <person name="Ravin N.V."/>
        </authorList>
    </citation>
    <scope>NUCLEOTIDE SEQUENCE [LARGE SCALE GENOMIC DNA]</scope>
    <source>
        <strain evidence="2">AL33</strain>
    </source>
</reference>
<feature type="transmembrane region" description="Helical" evidence="1">
    <location>
        <begin position="885"/>
        <end position="907"/>
    </location>
</feature>
<accession>A0A2T5GC95</accession>
<dbReference type="Gene3D" id="3.30.70.1440">
    <property type="entry name" value="Multidrug efflux transporter AcrB pore domain"/>
    <property type="match status" value="1"/>
</dbReference>
<dbReference type="InterPro" id="IPR001036">
    <property type="entry name" value="Acrflvin-R"/>
</dbReference>
<dbReference type="RefSeq" id="WP_272999979.1">
    <property type="nucleotide sequence ID" value="NZ_PEBV01000010.1"/>
</dbReference>
<dbReference type="SUPFAM" id="SSF82693">
    <property type="entry name" value="Multidrug efflux transporter AcrB pore domain, PN1, PN2, PC1 and PC2 subdomains"/>
    <property type="match status" value="3"/>
</dbReference>
<gene>
    <name evidence="2" type="ORF">HSCHL_1442</name>
</gene>
<dbReference type="PRINTS" id="PR00702">
    <property type="entry name" value="ACRIFLAVINRP"/>
</dbReference>
<feature type="transmembrane region" description="Helical" evidence="1">
    <location>
        <begin position="429"/>
        <end position="451"/>
    </location>
</feature>
<organism evidence="2 3">
    <name type="scientific">Hydrogenibacillus schlegelii</name>
    <name type="common">Bacillus schlegelii</name>
    <dbReference type="NCBI Taxonomy" id="1484"/>
    <lineage>
        <taxon>Bacteria</taxon>
        <taxon>Bacillati</taxon>
        <taxon>Bacillota</taxon>
        <taxon>Bacilli</taxon>
        <taxon>Bacillales</taxon>
        <taxon>Bacillales Family X. Incertae Sedis</taxon>
        <taxon>Hydrogenibacillus</taxon>
    </lineage>
</organism>
<comment type="caution">
    <text evidence="2">The sequence shown here is derived from an EMBL/GenBank/DDBJ whole genome shotgun (WGS) entry which is preliminary data.</text>
</comment>
<proteinExistence type="predicted"/>
<dbReference type="SUPFAM" id="SSF82714">
    <property type="entry name" value="Multidrug efflux transporter AcrB TolC docking domain, DN and DC subdomains"/>
    <property type="match status" value="2"/>
</dbReference>
<dbReference type="InterPro" id="IPR027463">
    <property type="entry name" value="AcrB_DN_DC_subdom"/>
</dbReference>
<dbReference type="PANTHER" id="PTHR32063">
    <property type="match status" value="1"/>
</dbReference>
<feature type="transmembrane region" description="Helical" evidence="1">
    <location>
        <begin position="534"/>
        <end position="554"/>
    </location>
</feature>
<feature type="transmembrane region" description="Helical" evidence="1">
    <location>
        <begin position="358"/>
        <end position="378"/>
    </location>
</feature>